<reference evidence="1 2" key="1">
    <citation type="submission" date="2020-08" db="EMBL/GenBank/DDBJ databases">
        <title>Genomic Encyclopedia of Type Strains, Phase IV (KMG-IV): sequencing the most valuable type-strain genomes for metagenomic binning, comparative biology and taxonomic classification.</title>
        <authorList>
            <person name="Goeker M."/>
        </authorList>
    </citation>
    <scope>NUCLEOTIDE SEQUENCE [LARGE SCALE GENOMIC DNA]</scope>
    <source>
        <strain evidence="1 2">DSM 25620</strain>
    </source>
</reference>
<proteinExistence type="predicted"/>
<dbReference type="Gene3D" id="2.70.98.10">
    <property type="match status" value="1"/>
</dbReference>
<organism evidence="1 2">
    <name type="scientific">Pseudochrobactrum saccharolyticum</name>
    <dbReference type="NCBI Taxonomy" id="354352"/>
    <lineage>
        <taxon>Bacteria</taxon>
        <taxon>Pseudomonadati</taxon>
        <taxon>Pseudomonadota</taxon>
        <taxon>Alphaproteobacteria</taxon>
        <taxon>Hyphomicrobiales</taxon>
        <taxon>Brucellaceae</taxon>
        <taxon>Pseudochrobactrum</taxon>
    </lineage>
</organism>
<dbReference type="CDD" id="cd09269">
    <property type="entry name" value="deoxyribose_mutarotase"/>
    <property type="match status" value="1"/>
</dbReference>
<dbReference type="EMBL" id="JACHIL010000003">
    <property type="protein sequence ID" value="MBB5091695.1"/>
    <property type="molecule type" value="Genomic_DNA"/>
</dbReference>
<keyword evidence="2" id="KW-1185">Reference proteome</keyword>
<comment type="caution">
    <text evidence="1">The sequence shown here is derived from an EMBL/GenBank/DDBJ whole genome shotgun (WGS) entry which is preliminary data.</text>
</comment>
<dbReference type="InterPro" id="IPR011013">
    <property type="entry name" value="Gal_mutarotase_sf_dom"/>
</dbReference>
<sequence length="370" mass="41049">MHSAIQTGKAMQDISVHLRRQDFTDKPHEIASSDGLTVTAFRYATGVEALMIENQRGHLIVLPYMGQMVWGAEFDGVDLTMGNSFAMPRPAKTIAETYGCFAFHSGLLRNGVPSAQDTHAAHGEMPCANMDVAGLIFGEDEQGAYVEVTGEYEYVMGFGAHYLARPSVRLYADDTLFDIEMDVENLSYAPMELMYMCHVNFAYDEDARIIQPTSFSPEDTKVRTSVPAHVTPNPDYLALIDELAKDPSVMEVLDDPDRYDPEQVFYLRNLKQDENGTIHQMMKLEQGEAFAISYPAADFPKCVRWVLVNGDAQVAAFALPSTCEPEGYLAEKAKGNVRLLAPGERATFPVRLGYLAPAEADEFEQMITAL</sequence>
<dbReference type="SUPFAM" id="SSF74650">
    <property type="entry name" value="Galactose mutarotase-like"/>
    <property type="match status" value="1"/>
</dbReference>
<evidence type="ECO:0000313" key="2">
    <source>
        <dbReference type="Proteomes" id="UP000531231"/>
    </source>
</evidence>
<dbReference type="Pfam" id="PF14486">
    <property type="entry name" value="DUF4432"/>
    <property type="match status" value="1"/>
</dbReference>
<name>A0A7W8ENP3_9HYPH</name>
<protein>
    <recommendedName>
        <fullName evidence="3">DUF4432 family protein</fullName>
    </recommendedName>
</protein>
<dbReference type="GO" id="GO:0005975">
    <property type="term" value="P:carbohydrate metabolic process"/>
    <property type="evidence" value="ECO:0007669"/>
    <property type="project" value="InterPro"/>
</dbReference>
<evidence type="ECO:0008006" key="3">
    <source>
        <dbReference type="Google" id="ProtNLM"/>
    </source>
</evidence>
<dbReference type="GO" id="GO:0003824">
    <property type="term" value="F:catalytic activity"/>
    <property type="evidence" value="ECO:0007669"/>
    <property type="project" value="InterPro"/>
</dbReference>
<dbReference type="GO" id="GO:0030246">
    <property type="term" value="F:carbohydrate binding"/>
    <property type="evidence" value="ECO:0007669"/>
    <property type="project" value="InterPro"/>
</dbReference>
<accession>A0A7W8ENP3</accession>
<dbReference type="Proteomes" id="UP000531231">
    <property type="component" value="Unassembled WGS sequence"/>
</dbReference>
<dbReference type="InterPro" id="IPR014718">
    <property type="entry name" value="GH-type_carb-bd"/>
</dbReference>
<dbReference type="AlphaFoldDB" id="A0A7W8ENP3"/>
<dbReference type="InterPro" id="IPR027839">
    <property type="entry name" value="DUF4432"/>
</dbReference>
<gene>
    <name evidence="1" type="ORF">HNQ68_002236</name>
</gene>
<evidence type="ECO:0000313" key="1">
    <source>
        <dbReference type="EMBL" id="MBB5091695.1"/>
    </source>
</evidence>